<evidence type="ECO:0000313" key="2">
    <source>
        <dbReference type="EMBL" id="MDR8752119.1"/>
    </source>
</evidence>
<evidence type="ECO:0000259" key="1">
    <source>
        <dbReference type="PROSITE" id="PS50943"/>
    </source>
</evidence>
<keyword evidence="3" id="KW-1185">Reference proteome</keyword>
<protein>
    <recommendedName>
        <fullName evidence="1">HTH cro/C1-type domain-containing protein</fullName>
    </recommendedName>
</protein>
<dbReference type="InterPro" id="IPR001387">
    <property type="entry name" value="Cro/C1-type_HTH"/>
</dbReference>
<reference evidence="2 3" key="1">
    <citation type="submission" date="2019-06" db="EMBL/GenBank/DDBJ databases">
        <title>Evolution of Burkholderia multivorans in the lungs of Cystic Fibrosis patients.</title>
        <authorList>
            <person name="Moreira L.M."/>
        </authorList>
    </citation>
    <scope>NUCLEOTIDE SEQUENCE [LARGE SCALE GENOMIC DNA]</scope>
    <source>
        <strain evidence="2 3">VC13239</strain>
    </source>
</reference>
<dbReference type="RefSeq" id="WP_175894382.1">
    <property type="nucleotide sequence ID" value="NZ_CADFDQ010000006.1"/>
</dbReference>
<gene>
    <name evidence="2" type="ORF">FEQ00_00521</name>
</gene>
<dbReference type="PROSITE" id="PS50943">
    <property type="entry name" value="HTH_CROC1"/>
    <property type="match status" value="1"/>
</dbReference>
<name>A0ABU2DXG0_9BURK</name>
<evidence type="ECO:0000313" key="3">
    <source>
        <dbReference type="Proteomes" id="UP001248067"/>
    </source>
</evidence>
<dbReference type="EMBL" id="VJSY01000003">
    <property type="protein sequence ID" value="MDR8752119.1"/>
    <property type="molecule type" value="Genomic_DNA"/>
</dbReference>
<comment type="caution">
    <text evidence="2">The sequence shown here is derived from an EMBL/GenBank/DDBJ whole genome shotgun (WGS) entry which is preliminary data.</text>
</comment>
<dbReference type="Proteomes" id="UP001248067">
    <property type="component" value="Unassembled WGS sequence"/>
</dbReference>
<dbReference type="SMART" id="SM00530">
    <property type="entry name" value="HTH_XRE"/>
    <property type="match status" value="1"/>
</dbReference>
<sequence length="80" mass="8428">MNLIVNTPAQSGEILSSARQAKGMTQVAEAAARAGISQPRLSALETTRTETLSLNRLLALTALYGLELGVRTKGDSGAEW</sequence>
<organism evidence="2 3">
    <name type="scientific">Burkholderia pseudomultivorans</name>
    <dbReference type="NCBI Taxonomy" id="1207504"/>
    <lineage>
        <taxon>Bacteria</taxon>
        <taxon>Pseudomonadati</taxon>
        <taxon>Pseudomonadota</taxon>
        <taxon>Betaproteobacteria</taxon>
        <taxon>Burkholderiales</taxon>
        <taxon>Burkholderiaceae</taxon>
        <taxon>Burkholderia</taxon>
        <taxon>Burkholderia cepacia complex</taxon>
    </lineage>
</organism>
<accession>A0ABU2DXG0</accession>
<dbReference type="Gene3D" id="1.10.260.40">
    <property type="entry name" value="lambda repressor-like DNA-binding domains"/>
    <property type="match status" value="1"/>
</dbReference>
<feature type="domain" description="HTH cro/C1-type" evidence="1">
    <location>
        <begin position="15"/>
        <end position="71"/>
    </location>
</feature>
<dbReference type="Pfam" id="PF01381">
    <property type="entry name" value="HTH_3"/>
    <property type="match status" value="1"/>
</dbReference>
<dbReference type="SUPFAM" id="SSF47413">
    <property type="entry name" value="lambda repressor-like DNA-binding domains"/>
    <property type="match status" value="1"/>
</dbReference>
<proteinExistence type="predicted"/>
<dbReference type="InterPro" id="IPR010982">
    <property type="entry name" value="Lambda_DNA-bd_dom_sf"/>
</dbReference>